<gene>
    <name evidence="1" type="ORF">Q5H93_03115</name>
</gene>
<keyword evidence="2" id="KW-1185">Reference proteome</keyword>
<protein>
    <submittedName>
        <fullName evidence="1">Uncharacterized protein</fullName>
    </submittedName>
</protein>
<evidence type="ECO:0000313" key="2">
    <source>
        <dbReference type="Proteomes" id="UP001176429"/>
    </source>
</evidence>
<accession>A0ABT9B612</accession>
<organism evidence="1 2">
    <name type="scientific">Hymenobacter aranciens</name>
    <dbReference type="NCBI Taxonomy" id="3063996"/>
    <lineage>
        <taxon>Bacteria</taxon>
        <taxon>Pseudomonadati</taxon>
        <taxon>Bacteroidota</taxon>
        <taxon>Cytophagia</taxon>
        <taxon>Cytophagales</taxon>
        <taxon>Hymenobacteraceae</taxon>
        <taxon>Hymenobacter</taxon>
    </lineage>
</organism>
<comment type="caution">
    <text evidence="1">The sequence shown here is derived from an EMBL/GenBank/DDBJ whole genome shotgun (WGS) entry which is preliminary data.</text>
</comment>
<proteinExistence type="predicted"/>
<name>A0ABT9B612_9BACT</name>
<dbReference type="Proteomes" id="UP001176429">
    <property type="component" value="Unassembled WGS sequence"/>
</dbReference>
<sequence length="176" mass="19443">MADFLTGFCQNGSPSDTILADPLFGICDDPTPPGAIPTPAYINTDLTKKATWIARVNNSAGYEVTFKAVDHCILVLKANGQLQKRCDGILLYNAHIVFVELKEQKDPGRKWASEGAEQVKQTIKDYQAAHSTEGLTVRAYVANRIQPNAQQSHFSIIQNFRKTLRIALRIEGAIDL</sequence>
<reference evidence="1" key="1">
    <citation type="submission" date="2023-07" db="EMBL/GenBank/DDBJ databases">
        <authorList>
            <person name="Kim M.K."/>
        </authorList>
    </citation>
    <scope>NUCLEOTIDE SEQUENCE</scope>
    <source>
        <strain evidence="1">ASUV-10-1</strain>
    </source>
</reference>
<evidence type="ECO:0000313" key="1">
    <source>
        <dbReference type="EMBL" id="MDO7873709.1"/>
    </source>
</evidence>
<dbReference type="EMBL" id="JAUQSY010000002">
    <property type="protein sequence ID" value="MDO7873709.1"/>
    <property type="molecule type" value="Genomic_DNA"/>
</dbReference>
<dbReference type="RefSeq" id="WP_305005025.1">
    <property type="nucleotide sequence ID" value="NZ_JAUQSY010000002.1"/>
</dbReference>